<dbReference type="CDD" id="cd05233">
    <property type="entry name" value="SDR_c"/>
    <property type="match status" value="1"/>
</dbReference>
<feature type="region of interest" description="Disordered" evidence="3">
    <location>
        <begin position="167"/>
        <end position="241"/>
    </location>
</feature>
<feature type="compositionally biased region" description="Low complexity" evidence="3">
    <location>
        <begin position="207"/>
        <end position="216"/>
    </location>
</feature>
<protein>
    <submittedName>
        <fullName evidence="4">SDR family NAD(P)-dependent oxidoreductase</fullName>
    </submittedName>
</protein>
<dbReference type="SUPFAM" id="SSF51735">
    <property type="entry name" value="NAD(P)-binding Rossmann-fold domains"/>
    <property type="match status" value="1"/>
</dbReference>
<dbReference type="PANTHER" id="PTHR43669:SF3">
    <property type="entry name" value="ALCOHOL DEHYDROGENASE, PUTATIVE (AFU_ORTHOLOGUE AFUA_3G03445)-RELATED"/>
    <property type="match status" value="1"/>
</dbReference>
<evidence type="ECO:0000256" key="1">
    <source>
        <dbReference type="ARBA" id="ARBA00006484"/>
    </source>
</evidence>
<dbReference type="Proteomes" id="UP000476310">
    <property type="component" value="Unassembled WGS sequence"/>
</dbReference>
<dbReference type="Gene3D" id="3.40.50.720">
    <property type="entry name" value="NAD(P)-binding Rossmann-like Domain"/>
    <property type="match status" value="1"/>
</dbReference>
<keyword evidence="2" id="KW-0560">Oxidoreductase</keyword>
<proteinExistence type="inferred from homology"/>
<dbReference type="Pfam" id="PF00106">
    <property type="entry name" value="adh_short"/>
    <property type="match status" value="1"/>
</dbReference>
<dbReference type="EMBL" id="JAAIKT010000023">
    <property type="protein sequence ID" value="NEW72641.1"/>
    <property type="molecule type" value="Genomic_DNA"/>
</dbReference>
<evidence type="ECO:0000313" key="4">
    <source>
        <dbReference type="EMBL" id="NEW72641.1"/>
    </source>
</evidence>
<comment type="caution">
    <text evidence="4">The sequence shown here is derived from an EMBL/GenBank/DDBJ whole genome shotgun (WGS) entry which is preliminary data.</text>
</comment>
<evidence type="ECO:0000256" key="3">
    <source>
        <dbReference type="SAM" id="MobiDB-lite"/>
    </source>
</evidence>
<dbReference type="AlphaFoldDB" id="A0A6G4AJ31"/>
<dbReference type="PRINTS" id="PR00081">
    <property type="entry name" value="GDHRDH"/>
</dbReference>
<evidence type="ECO:0000313" key="5">
    <source>
        <dbReference type="Proteomes" id="UP000476310"/>
    </source>
</evidence>
<comment type="similarity">
    <text evidence="1">Belongs to the short-chain dehydrogenases/reductases (SDR) family.</text>
</comment>
<name>A0A6G4AJ31_9ACTN</name>
<dbReference type="InterPro" id="IPR002347">
    <property type="entry name" value="SDR_fam"/>
</dbReference>
<keyword evidence="5" id="KW-1185">Reference proteome</keyword>
<dbReference type="InterPro" id="IPR036291">
    <property type="entry name" value="NAD(P)-bd_dom_sf"/>
</dbReference>
<dbReference type="PANTHER" id="PTHR43669">
    <property type="entry name" value="5-KETO-D-GLUCONATE 5-REDUCTASE"/>
    <property type="match status" value="1"/>
</dbReference>
<reference evidence="4" key="1">
    <citation type="submission" date="2020-02" db="EMBL/GenBank/DDBJ databases">
        <title>A new Streptomyces sp. for controlling soil-borne diseases.</title>
        <authorList>
            <person name="Li X."/>
            <person name="Tian Y."/>
            <person name="Gao K."/>
        </authorList>
    </citation>
    <scope>NUCLEOTIDE SEQUENCE [LARGE SCALE GENOMIC DNA]</scope>
    <source>
        <strain evidence="4">0250</strain>
    </source>
</reference>
<sequence length="241" mass="24676">MIIPGQTAVITAGAHGLGRSVADLLARRGMNVVIADIDGAAALRAAAELRAAGGAAVGLACDVRDEADLEQVRLATIAEYGRTDLLMNHAGMSVNGPVEQVALADWGQLLDLNVLQGGRRRAGAVGRALPRAARNRGHALRAGLHRDRVPGQRAPCRRGRFGGGAGVCVGSVPGADPRARRGRPAGGARPGRVPRVGDRGGGPPAAPAGTRRPGPVDTGPELLRHDGSGRGQRPRLIVPPC</sequence>
<organism evidence="4 5">
    <name type="scientific">Streptomyces rhizosphaericus</name>
    <dbReference type="NCBI Taxonomy" id="114699"/>
    <lineage>
        <taxon>Bacteria</taxon>
        <taxon>Bacillati</taxon>
        <taxon>Actinomycetota</taxon>
        <taxon>Actinomycetes</taxon>
        <taxon>Kitasatosporales</taxon>
        <taxon>Streptomycetaceae</taxon>
        <taxon>Streptomyces</taxon>
        <taxon>Streptomyces violaceusniger group</taxon>
    </lineage>
</organism>
<gene>
    <name evidence="4" type="ORF">G4H13_20090</name>
</gene>
<dbReference type="GO" id="GO:0016491">
    <property type="term" value="F:oxidoreductase activity"/>
    <property type="evidence" value="ECO:0007669"/>
    <property type="project" value="UniProtKB-KW"/>
</dbReference>
<accession>A0A6G4AJ31</accession>
<evidence type="ECO:0000256" key="2">
    <source>
        <dbReference type="ARBA" id="ARBA00023002"/>
    </source>
</evidence>